<dbReference type="AlphaFoldDB" id="A0AAV2YSG2"/>
<name>A0AAV2YSG2_9STRA</name>
<proteinExistence type="predicted"/>
<dbReference type="EMBL" id="DAKRPA010000169">
    <property type="protein sequence ID" value="DAZ96381.1"/>
    <property type="molecule type" value="Genomic_DNA"/>
</dbReference>
<organism evidence="2 3">
    <name type="scientific">Lagenidium giganteum</name>
    <dbReference type="NCBI Taxonomy" id="4803"/>
    <lineage>
        <taxon>Eukaryota</taxon>
        <taxon>Sar</taxon>
        <taxon>Stramenopiles</taxon>
        <taxon>Oomycota</taxon>
        <taxon>Peronosporomycetes</taxon>
        <taxon>Pythiales</taxon>
        <taxon>Pythiaceae</taxon>
    </lineage>
</organism>
<feature type="transmembrane region" description="Helical" evidence="1">
    <location>
        <begin position="105"/>
        <end position="125"/>
    </location>
</feature>
<accession>A0AAV2YSG2</accession>
<comment type="caution">
    <text evidence="2">The sequence shown here is derived from an EMBL/GenBank/DDBJ whole genome shotgun (WGS) entry which is preliminary data.</text>
</comment>
<protein>
    <recommendedName>
        <fullName evidence="4">G-protein coupled receptors family 1 profile domain-containing protein</fullName>
    </recommendedName>
</protein>
<feature type="transmembrane region" description="Helical" evidence="1">
    <location>
        <begin position="66"/>
        <end position="84"/>
    </location>
</feature>
<keyword evidence="1" id="KW-1133">Transmembrane helix</keyword>
<feature type="transmembrane region" description="Helical" evidence="1">
    <location>
        <begin position="162"/>
        <end position="183"/>
    </location>
</feature>
<feature type="transmembrane region" description="Helical" evidence="1">
    <location>
        <begin position="21"/>
        <end position="40"/>
    </location>
</feature>
<reference evidence="2" key="2">
    <citation type="journal article" date="2023" name="Microbiol Resour">
        <title>Decontamination and Annotation of the Draft Genome Sequence of the Oomycete Lagenidium giganteum ARSEF 373.</title>
        <authorList>
            <person name="Morgan W.R."/>
            <person name="Tartar A."/>
        </authorList>
    </citation>
    <scope>NUCLEOTIDE SEQUENCE</scope>
    <source>
        <strain evidence="2">ARSEF 373</strain>
    </source>
</reference>
<evidence type="ECO:0008006" key="4">
    <source>
        <dbReference type="Google" id="ProtNLM"/>
    </source>
</evidence>
<keyword evidence="1" id="KW-0472">Membrane</keyword>
<keyword evidence="1" id="KW-0812">Transmembrane</keyword>
<dbReference type="Proteomes" id="UP001146120">
    <property type="component" value="Unassembled WGS sequence"/>
</dbReference>
<evidence type="ECO:0000313" key="3">
    <source>
        <dbReference type="Proteomes" id="UP001146120"/>
    </source>
</evidence>
<sequence>MQSMQCYNNSQYVTRKWLNQVSIVLLVFNCWSTPIIHLLLRNHKVTTVVRCCCLAADMLLDLMTSLLMPALVLWPYVIIMLVGGTQEQTSFSSVWIVQAQSELRAVVFTSWPVMLAQLLPMLSSIQALEDVKSLLSNAPKIAVAPTSENQERNSHASTATHIILKFAHALFVVHGVLVIALSIDAYSRGSKADPAICMAQQSPFLRCHRR</sequence>
<gene>
    <name evidence="2" type="ORF">N0F65_010748</name>
</gene>
<reference evidence="2" key="1">
    <citation type="submission" date="2022-11" db="EMBL/GenBank/DDBJ databases">
        <authorList>
            <person name="Morgan W.R."/>
            <person name="Tartar A."/>
        </authorList>
    </citation>
    <scope>NUCLEOTIDE SEQUENCE</scope>
    <source>
        <strain evidence="2">ARSEF 373</strain>
    </source>
</reference>
<evidence type="ECO:0000256" key="1">
    <source>
        <dbReference type="SAM" id="Phobius"/>
    </source>
</evidence>
<evidence type="ECO:0000313" key="2">
    <source>
        <dbReference type="EMBL" id="DAZ96381.1"/>
    </source>
</evidence>
<keyword evidence="3" id="KW-1185">Reference proteome</keyword>